<evidence type="ECO:0000256" key="2">
    <source>
        <dbReference type="ARBA" id="ARBA00009450"/>
    </source>
</evidence>
<feature type="chain" id="PRO_5019302036" evidence="16">
    <location>
        <begin position="23"/>
        <end position="800"/>
    </location>
</feature>
<reference evidence="21" key="1">
    <citation type="journal article" date="2019" name="Syst. Appl. Microbiol.">
        <title>Flavobacterium circumlabens sp. nov. and Flavobacterium cupreum sp. nov., two psychrotrophic species isolated from Antarctic environmental samples.</title>
        <authorList>
            <person name="Kralova S."/>
            <person name="Busse H.-J."/>
            <person name="Svec P."/>
            <person name="Maslanova I."/>
            <person name="Stankova E."/>
            <person name="Bartak M."/>
            <person name="Sedlacek I."/>
        </authorList>
    </citation>
    <scope>NUCLEOTIDE SEQUENCE [LARGE SCALE GENOMIC DNA]</scope>
    <source>
        <strain evidence="21">CCM 8825</strain>
    </source>
</reference>
<evidence type="ECO:0000256" key="12">
    <source>
        <dbReference type="ARBA" id="ARBA00023139"/>
    </source>
</evidence>
<evidence type="ECO:0000256" key="4">
    <source>
        <dbReference type="ARBA" id="ARBA00022452"/>
    </source>
</evidence>
<feature type="domain" description="SLBB" evidence="19">
    <location>
        <begin position="394"/>
        <end position="474"/>
    </location>
</feature>
<comment type="caution">
    <text evidence="20">The sequence shown here is derived from an EMBL/GenBank/DDBJ whole genome shotgun (WGS) entry which is preliminary data.</text>
</comment>
<dbReference type="PANTHER" id="PTHR33619:SF3">
    <property type="entry name" value="POLYSACCHARIDE EXPORT PROTEIN GFCE-RELATED"/>
    <property type="match status" value="1"/>
</dbReference>
<comment type="subcellular location">
    <subcellularLocation>
        <location evidence="1">Cell outer membrane</location>
        <topology evidence="1">Multi-pass membrane protein</topology>
    </subcellularLocation>
</comment>
<evidence type="ECO:0000256" key="14">
    <source>
        <dbReference type="ARBA" id="ARBA00023288"/>
    </source>
</evidence>
<keyword evidence="3" id="KW-0813">Transport</keyword>
<dbReference type="InterPro" id="IPR054765">
    <property type="entry name" value="SLBB_dom"/>
</dbReference>
<dbReference type="PANTHER" id="PTHR33619">
    <property type="entry name" value="POLYSACCHARIDE EXPORT PROTEIN GFCE-RELATED"/>
    <property type="match status" value="1"/>
</dbReference>
<dbReference type="GO" id="GO:0009279">
    <property type="term" value="C:cell outer membrane"/>
    <property type="evidence" value="ECO:0007669"/>
    <property type="project" value="UniProtKB-SubCell"/>
</dbReference>
<dbReference type="RefSeq" id="WP_127338503.1">
    <property type="nucleotide sequence ID" value="NZ_QWDM01000006.1"/>
</dbReference>
<feature type="compositionally biased region" description="Polar residues" evidence="15">
    <location>
        <begin position="88"/>
        <end position="100"/>
    </location>
</feature>
<evidence type="ECO:0000256" key="7">
    <source>
        <dbReference type="ARBA" id="ARBA00022729"/>
    </source>
</evidence>
<feature type="signal peptide" evidence="16">
    <location>
        <begin position="1"/>
        <end position="22"/>
    </location>
</feature>
<evidence type="ECO:0000256" key="15">
    <source>
        <dbReference type="SAM" id="MobiDB-lite"/>
    </source>
</evidence>
<keyword evidence="4" id="KW-1134">Transmembrane beta strand</keyword>
<evidence type="ECO:0000256" key="9">
    <source>
        <dbReference type="ARBA" id="ARBA00023065"/>
    </source>
</evidence>
<name>A0A434A7R6_9FLAO</name>
<evidence type="ECO:0000256" key="11">
    <source>
        <dbReference type="ARBA" id="ARBA00023136"/>
    </source>
</evidence>
<comment type="similarity">
    <text evidence="2">Belongs to the BexD/CtrA/VexA family.</text>
</comment>
<evidence type="ECO:0000313" key="21">
    <source>
        <dbReference type="Proteomes" id="UP000288102"/>
    </source>
</evidence>
<dbReference type="InterPro" id="IPR019554">
    <property type="entry name" value="Soluble_ligand-bd"/>
</dbReference>
<keyword evidence="12" id="KW-0564">Palmitate</keyword>
<dbReference type="Pfam" id="PF22461">
    <property type="entry name" value="SLBB_2"/>
    <property type="match status" value="1"/>
</dbReference>
<evidence type="ECO:0000256" key="5">
    <source>
        <dbReference type="ARBA" id="ARBA00022597"/>
    </source>
</evidence>
<keyword evidence="21" id="KW-1185">Reference proteome</keyword>
<keyword evidence="7 16" id="KW-0732">Signal</keyword>
<feature type="domain" description="Soluble ligand binding" evidence="18">
    <location>
        <begin position="485"/>
        <end position="531"/>
    </location>
</feature>
<keyword evidence="10" id="KW-0626">Porin</keyword>
<keyword evidence="8" id="KW-0625">Polysaccharide transport</keyword>
<dbReference type="Pfam" id="PF02563">
    <property type="entry name" value="Poly_export"/>
    <property type="match status" value="1"/>
</dbReference>
<evidence type="ECO:0000256" key="1">
    <source>
        <dbReference type="ARBA" id="ARBA00004571"/>
    </source>
</evidence>
<proteinExistence type="inferred from homology"/>
<feature type="domain" description="Soluble ligand binding" evidence="18">
    <location>
        <begin position="311"/>
        <end position="359"/>
    </location>
</feature>
<protein>
    <submittedName>
        <fullName evidence="20">Sugar transporter</fullName>
    </submittedName>
</protein>
<evidence type="ECO:0000256" key="10">
    <source>
        <dbReference type="ARBA" id="ARBA00023114"/>
    </source>
</evidence>
<organism evidence="20 21">
    <name type="scientific">Flavobacterium cupreum</name>
    <dbReference type="NCBI Taxonomy" id="2133766"/>
    <lineage>
        <taxon>Bacteria</taxon>
        <taxon>Pseudomonadati</taxon>
        <taxon>Bacteroidota</taxon>
        <taxon>Flavobacteriia</taxon>
        <taxon>Flavobacteriales</taxon>
        <taxon>Flavobacteriaceae</taxon>
        <taxon>Flavobacterium</taxon>
    </lineage>
</organism>
<evidence type="ECO:0000259" key="19">
    <source>
        <dbReference type="Pfam" id="PF22461"/>
    </source>
</evidence>
<evidence type="ECO:0000259" key="17">
    <source>
        <dbReference type="Pfam" id="PF02563"/>
    </source>
</evidence>
<dbReference type="GO" id="GO:0015288">
    <property type="term" value="F:porin activity"/>
    <property type="evidence" value="ECO:0007669"/>
    <property type="project" value="UniProtKB-KW"/>
</dbReference>
<dbReference type="InterPro" id="IPR003715">
    <property type="entry name" value="Poly_export_N"/>
</dbReference>
<feature type="domain" description="Soluble ligand binding" evidence="18">
    <location>
        <begin position="230"/>
        <end position="275"/>
    </location>
</feature>
<evidence type="ECO:0000256" key="6">
    <source>
        <dbReference type="ARBA" id="ARBA00022692"/>
    </source>
</evidence>
<dbReference type="OrthoDB" id="9808948at2"/>
<evidence type="ECO:0000256" key="3">
    <source>
        <dbReference type="ARBA" id="ARBA00022448"/>
    </source>
</evidence>
<dbReference type="GO" id="GO:0046930">
    <property type="term" value="C:pore complex"/>
    <property type="evidence" value="ECO:0007669"/>
    <property type="project" value="UniProtKB-KW"/>
</dbReference>
<keyword evidence="5 20" id="KW-0762">Sugar transport</keyword>
<feature type="domain" description="Soluble ligand binding" evidence="18">
    <location>
        <begin position="582"/>
        <end position="634"/>
    </location>
</feature>
<evidence type="ECO:0000256" key="8">
    <source>
        <dbReference type="ARBA" id="ARBA00023047"/>
    </source>
</evidence>
<feature type="domain" description="Polysaccharide export protein N-terminal" evidence="17">
    <location>
        <begin position="144"/>
        <end position="220"/>
    </location>
</feature>
<dbReference type="Pfam" id="PF10531">
    <property type="entry name" value="SLBB"/>
    <property type="match status" value="4"/>
</dbReference>
<dbReference type="GO" id="GO:0015159">
    <property type="term" value="F:polysaccharide transmembrane transporter activity"/>
    <property type="evidence" value="ECO:0007669"/>
    <property type="project" value="InterPro"/>
</dbReference>
<dbReference type="GO" id="GO:0006811">
    <property type="term" value="P:monoatomic ion transport"/>
    <property type="evidence" value="ECO:0007669"/>
    <property type="project" value="UniProtKB-KW"/>
</dbReference>
<keyword evidence="13" id="KW-0998">Cell outer membrane</keyword>
<accession>A0A434A7R6</accession>
<feature type="region of interest" description="Disordered" evidence="15">
    <location>
        <begin position="86"/>
        <end position="105"/>
    </location>
</feature>
<keyword evidence="14" id="KW-0449">Lipoprotein</keyword>
<dbReference type="Gene3D" id="3.10.560.10">
    <property type="entry name" value="Outer membrane lipoprotein wza domain like"/>
    <property type="match status" value="6"/>
</dbReference>
<evidence type="ECO:0000256" key="16">
    <source>
        <dbReference type="SAM" id="SignalP"/>
    </source>
</evidence>
<evidence type="ECO:0000259" key="18">
    <source>
        <dbReference type="Pfam" id="PF10531"/>
    </source>
</evidence>
<keyword evidence="6" id="KW-0812">Transmembrane</keyword>
<dbReference type="Proteomes" id="UP000288102">
    <property type="component" value="Unassembled WGS sequence"/>
</dbReference>
<sequence>MKKTIYVLTLFILLFTSLQVNAQDILRSKDLSTINVDYLTDSDIAKIDAQLKSNNTTIEQVESMALSKGMSQTEYDKLKSRLNEYAGKSNNNRPKIQENSNDSERKQVKIINEKVKDSANSLIFGSELFDNPTLNFEPDLKLATPMNYMLGPGDELQVSVYGVQEYNASISVSVEGKITIQNVGQISVSGMSVEAATQKIKAAIARVYSTVRSGQSQVSVSLSQIRTIKITVVGGKQPGNYSISSLATVYNALHLAGGPGKNGSYRNIELIRNNKVYKNIDIYRFLTKGDQSDNVSLKENDVIRIPAYSQRVTVEGEVKRPGIFEMKKGETFSDLLNFASGFNEFAYTASVNVVQKTGKEFKVHDINESDFSTYNPQSGDVFKVTKILSRFENRIKIEGAVFRPDYYSYSEGMRISDLITRAEGLKEDAYSKRARIIRLKSDLTTEIVNVDLSAALSGDTNADIQLKREDIVTVYSILDFREEYKVTIDGEVKKPGTYDYFENLTLNDLIAQVGGLTGSASKRVEIARMVKSDVINDADPNRIELMELEIAADNNEQIKNFALKPFDVINIRRIAVYEKPEMITITGAVTYPGKYVLANKKEKVYNIVMRAGGLTSIANLEGMKIKRPIKQEEIEKIENVDLNLSREDTLKEKIKDIKFSTIPINWEKIEKDKNHYSNVTLFPGDEIEVAVYNEGVKVTGNVLLTSEIPYRRGKGFKYYISAVGGVNNKGWKRKAYIIYPNGKADVTKSFLFFRSYPTVEPDSQIVVPEKPETRKMSTGEWVSIGSVLTSLALLIVTAFR</sequence>
<keyword evidence="11" id="KW-0472">Membrane</keyword>
<gene>
    <name evidence="20" type="ORF">D0817_11445</name>
</gene>
<evidence type="ECO:0000256" key="13">
    <source>
        <dbReference type="ARBA" id="ARBA00023237"/>
    </source>
</evidence>
<dbReference type="AlphaFoldDB" id="A0A434A7R6"/>
<keyword evidence="9" id="KW-0406">Ion transport</keyword>
<dbReference type="EMBL" id="QWDM01000006">
    <property type="protein sequence ID" value="RUT70420.1"/>
    <property type="molecule type" value="Genomic_DNA"/>
</dbReference>
<evidence type="ECO:0000313" key="20">
    <source>
        <dbReference type="EMBL" id="RUT70420.1"/>
    </source>
</evidence>
<dbReference type="InterPro" id="IPR049712">
    <property type="entry name" value="Poly_export"/>
</dbReference>